<accession>A0ABC9N593</accession>
<organism evidence="2 3">
    <name type="scientific">Bacteroides uniformis (strain ATCC 8492 / DSM 6597 / CCUG 4942 / CIP 103695 / JCM 5828 / KCTC 5204 / NCTC 13054 / VPI 0061)</name>
    <dbReference type="NCBI Taxonomy" id="411479"/>
    <lineage>
        <taxon>Bacteria</taxon>
        <taxon>Pseudomonadati</taxon>
        <taxon>Bacteroidota</taxon>
        <taxon>Bacteroidia</taxon>
        <taxon>Bacteroidales</taxon>
        <taxon>Bacteroidaceae</taxon>
        <taxon>Bacteroides</taxon>
    </lineage>
</organism>
<proteinExistence type="predicted"/>
<reference evidence="2" key="2">
    <citation type="submission" date="2013-11" db="EMBL/GenBank/DDBJ databases">
        <title>Draft genome sequence of Bacteroides uniformis (ATCC 8492).</title>
        <authorList>
            <person name="Sudarsanam P."/>
            <person name="Ley R."/>
            <person name="Guruge J."/>
            <person name="Turnbaugh P.J."/>
            <person name="Mahowald M."/>
            <person name="Liep D."/>
            <person name="Gordon J."/>
        </authorList>
    </citation>
    <scope>NUCLEOTIDE SEQUENCE</scope>
    <source>
        <strain evidence="2">ATCC 8492</strain>
    </source>
</reference>
<reference evidence="2" key="1">
    <citation type="submission" date="2007-06" db="EMBL/GenBank/DDBJ databases">
        <authorList>
            <person name="Fulton L."/>
            <person name="Clifton S."/>
            <person name="Fulton B."/>
            <person name="Xu J."/>
            <person name="Minx P."/>
            <person name="Pepin K.H."/>
            <person name="Johnson M."/>
            <person name="Thiruvilangam P."/>
            <person name="Bhonagiri V."/>
            <person name="Nash W.E."/>
            <person name="Mardis E.R."/>
            <person name="Wilson R.K."/>
        </authorList>
    </citation>
    <scope>NUCLEOTIDE SEQUENCE [LARGE SCALE GENOMIC DNA]</scope>
    <source>
        <strain evidence="2">ATCC 8492</strain>
    </source>
</reference>
<dbReference type="Gene3D" id="3.40.50.360">
    <property type="match status" value="1"/>
</dbReference>
<dbReference type="EC" id="1.7.-.-" evidence="2"/>
<dbReference type="Pfam" id="PF03358">
    <property type="entry name" value="FMN_red"/>
    <property type="match status" value="1"/>
</dbReference>
<dbReference type="InterPro" id="IPR005025">
    <property type="entry name" value="FMN_Rdtase-like_dom"/>
</dbReference>
<feature type="domain" description="NADPH-dependent FMN reductase-like" evidence="1">
    <location>
        <begin position="4"/>
        <end position="96"/>
    </location>
</feature>
<dbReference type="PANTHER" id="PTHR43741:SF4">
    <property type="entry name" value="FMN-DEPENDENT NADH:QUINONE OXIDOREDUCTASE"/>
    <property type="match status" value="1"/>
</dbReference>
<dbReference type="Proteomes" id="UP000004110">
    <property type="component" value="Unassembled WGS sequence"/>
</dbReference>
<evidence type="ECO:0000313" key="2">
    <source>
        <dbReference type="EMBL" id="EDO51716.1"/>
    </source>
</evidence>
<dbReference type="AlphaFoldDB" id="A0ABC9N593"/>
<name>A0ABC9N593_BACUC</name>
<sequence length="154" mass="17321">MRGAAEAGHQVEKIFLKDKHINYCTGCSVCSMYGKPCPQKDDAAEVVEKMIAADVIVMATPVYFYTMSAQMKTLIDRCCARYLEIKDKEFYFIIAAAEESVPMMERTIDGFRGFLDCLEEPKECGTIYGVGAWKVGEINDKPSMHEAYEMGKKV</sequence>
<keyword evidence="2" id="KW-0560">Oxidoreductase</keyword>
<evidence type="ECO:0000259" key="1">
    <source>
        <dbReference type="Pfam" id="PF03358"/>
    </source>
</evidence>
<dbReference type="SUPFAM" id="SSF52218">
    <property type="entry name" value="Flavoproteins"/>
    <property type="match status" value="1"/>
</dbReference>
<keyword evidence="3" id="KW-1185">Reference proteome</keyword>
<gene>
    <name evidence="2" type="ORF">BACUNI_04264</name>
</gene>
<dbReference type="GO" id="GO:0016491">
    <property type="term" value="F:oxidoreductase activity"/>
    <property type="evidence" value="ECO:0007669"/>
    <property type="project" value="UniProtKB-KW"/>
</dbReference>
<evidence type="ECO:0000313" key="3">
    <source>
        <dbReference type="Proteomes" id="UP000004110"/>
    </source>
</evidence>
<protein>
    <submittedName>
        <fullName evidence="2">Flavin reductase</fullName>
        <ecNumber evidence="2">1.7.-.-</ecNumber>
    </submittedName>
</protein>
<comment type="caution">
    <text evidence="2">The sequence shown here is derived from an EMBL/GenBank/DDBJ whole genome shotgun (WGS) entry which is preliminary data.</text>
</comment>
<dbReference type="InterPro" id="IPR050104">
    <property type="entry name" value="FMN-dep_NADH:Q_OxRdtase_AzoR1"/>
</dbReference>
<dbReference type="EMBL" id="AAYH02000049">
    <property type="protein sequence ID" value="EDO51716.1"/>
    <property type="molecule type" value="Genomic_DNA"/>
</dbReference>
<dbReference type="InterPro" id="IPR029039">
    <property type="entry name" value="Flavoprotein-like_sf"/>
</dbReference>
<dbReference type="PANTHER" id="PTHR43741">
    <property type="entry name" value="FMN-DEPENDENT NADH-AZOREDUCTASE 1"/>
    <property type="match status" value="1"/>
</dbReference>